<dbReference type="SUPFAM" id="SSF48452">
    <property type="entry name" value="TPR-like"/>
    <property type="match status" value="1"/>
</dbReference>
<protein>
    <recommendedName>
        <fullName evidence="4">Tetratricopeptide repeat protein</fullName>
    </recommendedName>
</protein>
<evidence type="ECO:0000256" key="1">
    <source>
        <dbReference type="PROSITE-ProRule" id="PRU00339"/>
    </source>
</evidence>
<dbReference type="InterPro" id="IPR011990">
    <property type="entry name" value="TPR-like_helical_dom_sf"/>
</dbReference>
<gene>
    <name evidence="2" type="ORF">FVR03_13105</name>
</gene>
<feature type="repeat" description="TPR" evidence="1">
    <location>
        <begin position="475"/>
        <end position="508"/>
    </location>
</feature>
<comment type="caution">
    <text evidence="2">The sequence shown here is derived from an EMBL/GenBank/DDBJ whole genome shotgun (WGS) entry which is preliminary data.</text>
</comment>
<accession>A0A5C8K749</accession>
<dbReference type="Gene3D" id="1.25.40.10">
    <property type="entry name" value="Tetratricopeptide repeat domain"/>
    <property type="match status" value="2"/>
</dbReference>
<dbReference type="PROSITE" id="PS50005">
    <property type="entry name" value="TPR"/>
    <property type="match status" value="2"/>
</dbReference>
<keyword evidence="3" id="KW-1185">Reference proteome</keyword>
<name>A0A5C8K749_9BACT</name>
<proteinExistence type="predicted"/>
<keyword evidence="1" id="KW-0802">TPR repeat</keyword>
<dbReference type="AlphaFoldDB" id="A0A5C8K749"/>
<dbReference type="InterPro" id="IPR019734">
    <property type="entry name" value="TPR_rpt"/>
</dbReference>
<dbReference type="EMBL" id="VRTY01000046">
    <property type="protein sequence ID" value="TXK44888.1"/>
    <property type="molecule type" value="Genomic_DNA"/>
</dbReference>
<feature type="repeat" description="TPR" evidence="1">
    <location>
        <begin position="408"/>
        <end position="441"/>
    </location>
</feature>
<dbReference type="SMART" id="SM00028">
    <property type="entry name" value="TPR"/>
    <property type="match status" value="2"/>
</dbReference>
<evidence type="ECO:0008006" key="4">
    <source>
        <dbReference type="Google" id="ProtNLM"/>
    </source>
</evidence>
<dbReference type="Proteomes" id="UP000321926">
    <property type="component" value="Unassembled WGS sequence"/>
</dbReference>
<reference evidence="2 3" key="1">
    <citation type="submission" date="2019-08" db="EMBL/GenBank/DDBJ databases">
        <authorList>
            <person name="Shi S."/>
        </authorList>
    </citation>
    <scope>NUCLEOTIDE SEQUENCE [LARGE SCALE GENOMIC DNA]</scope>
    <source>
        <strain evidence="2 3">GY10130</strain>
    </source>
</reference>
<evidence type="ECO:0000313" key="2">
    <source>
        <dbReference type="EMBL" id="TXK44888.1"/>
    </source>
</evidence>
<evidence type="ECO:0000313" key="3">
    <source>
        <dbReference type="Proteomes" id="UP000321926"/>
    </source>
</evidence>
<organism evidence="2 3">
    <name type="scientific">Pontibacter qinzhouensis</name>
    <dbReference type="NCBI Taxonomy" id="2603253"/>
    <lineage>
        <taxon>Bacteria</taxon>
        <taxon>Pseudomonadati</taxon>
        <taxon>Bacteroidota</taxon>
        <taxon>Cytophagia</taxon>
        <taxon>Cytophagales</taxon>
        <taxon>Hymenobacteraceae</taxon>
        <taxon>Pontibacter</taxon>
    </lineage>
</organism>
<sequence length="567" mass="64782">MPRLIRQAEKKQEITVSPLPLAASGDEVVFEVKASVPEKLVNKQYPYKIDLFYEYGENKRENVGTLNFQFGEFLYENKRPTIIKSFSLPYTPAKKTGKLLAQGRVTDAKTKGVQYTKTTTLTTGILTTPLSVVKNNEVLYIPNTYNPAENTKELLDFYFDNDLHELRDYVGSNLQTLDQYILDNVDAQEITVYGSQSPEEKDPELSATRATALKDYYQDKVEMLDYSGKEVTITTQPDNDFRQRLKTKVEHSALGKKQKAEVLAILASDNSIYTMAEDLQQTEAYNYLQKYIYPTLRSAHVEINYQRNQKPDYELYLLAQKIADQTADPAQLSAEELLYAATLTPLLTERRKLYEASVKLTDKWPAYFNLGVVYLEMADKEFRPDIKNKLLDQATQHLSYAGYRQPTAAVHYSLGSAYHVRGNKPKALESYNYAIRMGGDSDLLTRVFADKAALEIEMGLYDDAIASLKYAGDSYQTQMNLGLSYLLKENYEGAESFYLQALQHKPYDGRAHYFMAVKAARTKNDQLLSTHLRQAVRSDRNLLKEAVEDPEFRVYHGTRLFQEALLP</sequence>